<comment type="caution">
    <text evidence="1">The sequence shown here is derived from an EMBL/GenBank/DDBJ whole genome shotgun (WGS) entry which is preliminary data.</text>
</comment>
<proteinExistence type="predicted"/>
<dbReference type="Proteomes" id="UP001190700">
    <property type="component" value="Unassembled WGS sequence"/>
</dbReference>
<name>A0AAE0KWG6_9CHLO</name>
<protein>
    <submittedName>
        <fullName evidence="1">Uncharacterized protein</fullName>
    </submittedName>
</protein>
<dbReference type="EMBL" id="LGRX02015777">
    <property type="protein sequence ID" value="KAK3263044.1"/>
    <property type="molecule type" value="Genomic_DNA"/>
</dbReference>
<accession>A0AAE0KWG6</accession>
<gene>
    <name evidence="1" type="ORF">CYMTET_28129</name>
</gene>
<sequence length="201" mass="22038">MFSRLVDALREAFIAEDDAFTSLFALDDASVTGTAEMLAARVLKGVNPHDAKDRANFNAALAASRPRSTVDDEGVKSQTIKALDIDYYLHVTSRLLLHDQRAAVDLYLTIQQRVRECHVAHVQQAAAVLPTSFASGSVERRFGDPPPVEPRTATEDLVEIVLDLKRQVKALADTVGKRGFDSVGRQVGPGTHSFEIDLFFC</sequence>
<evidence type="ECO:0000313" key="1">
    <source>
        <dbReference type="EMBL" id="KAK3263044.1"/>
    </source>
</evidence>
<organism evidence="1 2">
    <name type="scientific">Cymbomonas tetramitiformis</name>
    <dbReference type="NCBI Taxonomy" id="36881"/>
    <lineage>
        <taxon>Eukaryota</taxon>
        <taxon>Viridiplantae</taxon>
        <taxon>Chlorophyta</taxon>
        <taxon>Pyramimonadophyceae</taxon>
        <taxon>Pyramimonadales</taxon>
        <taxon>Pyramimonadaceae</taxon>
        <taxon>Cymbomonas</taxon>
    </lineage>
</organism>
<dbReference type="AlphaFoldDB" id="A0AAE0KWG6"/>
<evidence type="ECO:0000313" key="2">
    <source>
        <dbReference type="Proteomes" id="UP001190700"/>
    </source>
</evidence>
<reference evidence="1 2" key="1">
    <citation type="journal article" date="2015" name="Genome Biol. Evol.">
        <title>Comparative Genomics of a Bacterivorous Green Alga Reveals Evolutionary Causalities and Consequences of Phago-Mixotrophic Mode of Nutrition.</title>
        <authorList>
            <person name="Burns J.A."/>
            <person name="Paasch A."/>
            <person name="Narechania A."/>
            <person name="Kim E."/>
        </authorList>
    </citation>
    <scope>NUCLEOTIDE SEQUENCE [LARGE SCALE GENOMIC DNA]</scope>
    <source>
        <strain evidence="1 2">PLY_AMNH</strain>
    </source>
</reference>
<keyword evidence="2" id="KW-1185">Reference proteome</keyword>